<dbReference type="InterPro" id="IPR003439">
    <property type="entry name" value="ABC_transporter-like_ATP-bd"/>
</dbReference>
<dbReference type="InterPro" id="IPR050107">
    <property type="entry name" value="ABC_carbohydrate_import_ATPase"/>
</dbReference>
<dbReference type="EMBL" id="BMHE01000097">
    <property type="protein sequence ID" value="GGA17601.1"/>
    <property type="molecule type" value="Genomic_DNA"/>
</dbReference>
<keyword evidence="4" id="KW-0067">ATP-binding</keyword>
<dbReference type="SUPFAM" id="SSF52540">
    <property type="entry name" value="P-loop containing nucleoside triphosphate hydrolases"/>
    <property type="match status" value="2"/>
</dbReference>
<dbReference type="PROSITE" id="PS50893">
    <property type="entry name" value="ABC_TRANSPORTER_2"/>
    <property type="match status" value="2"/>
</dbReference>
<organism evidence="6 7">
    <name type="scientific">Paenibacillus marchantiophytorum</name>
    <dbReference type="NCBI Taxonomy" id="1619310"/>
    <lineage>
        <taxon>Bacteria</taxon>
        <taxon>Bacillati</taxon>
        <taxon>Bacillota</taxon>
        <taxon>Bacilli</taxon>
        <taxon>Bacillales</taxon>
        <taxon>Paenibacillaceae</taxon>
        <taxon>Paenibacillus</taxon>
    </lineage>
</organism>
<evidence type="ECO:0000259" key="5">
    <source>
        <dbReference type="PROSITE" id="PS50893"/>
    </source>
</evidence>
<gene>
    <name evidence="6" type="ORF">GCM10008018_72230</name>
</gene>
<keyword evidence="2" id="KW-0677">Repeat</keyword>
<feature type="domain" description="ABC transporter" evidence="5">
    <location>
        <begin position="266"/>
        <end position="510"/>
    </location>
</feature>
<keyword evidence="1" id="KW-0813">Transport</keyword>
<dbReference type="SMART" id="SM00382">
    <property type="entry name" value="AAA"/>
    <property type="match status" value="1"/>
</dbReference>
<protein>
    <submittedName>
        <fullName evidence="6">ABC transporter</fullName>
    </submittedName>
</protein>
<dbReference type="CDD" id="cd03215">
    <property type="entry name" value="ABC_Carb_Monos_II"/>
    <property type="match status" value="1"/>
</dbReference>
<evidence type="ECO:0000256" key="4">
    <source>
        <dbReference type="ARBA" id="ARBA00022840"/>
    </source>
</evidence>
<dbReference type="Pfam" id="PF00005">
    <property type="entry name" value="ABC_tran"/>
    <property type="match status" value="2"/>
</dbReference>
<dbReference type="Gene3D" id="3.40.50.300">
    <property type="entry name" value="P-loop containing nucleotide triphosphate hydrolases"/>
    <property type="match status" value="2"/>
</dbReference>
<evidence type="ECO:0000313" key="6">
    <source>
        <dbReference type="EMBL" id="GGA17601.1"/>
    </source>
</evidence>
<dbReference type="CDD" id="cd03216">
    <property type="entry name" value="ABC_Carb_Monos_I"/>
    <property type="match status" value="1"/>
</dbReference>
<dbReference type="InterPro" id="IPR017871">
    <property type="entry name" value="ABC_transporter-like_CS"/>
</dbReference>
<dbReference type="RefSeq" id="WP_189020944.1">
    <property type="nucleotide sequence ID" value="NZ_BMHE01000097.1"/>
</dbReference>
<dbReference type="Proteomes" id="UP000615455">
    <property type="component" value="Unassembled WGS sequence"/>
</dbReference>
<dbReference type="InterPro" id="IPR003593">
    <property type="entry name" value="AAA+_ATPase"/>
</dbReference>
<sequence length="514" mass="56380">MNKTEVYSVEMVQIVKQFGSVLANNQVDFRAKAGEIHALLGENGAGKSTMMCMLSGVYRPTSGDILIRGEKVRIRSPKDAMKQGIGMVFQNFRLVQTLTAAENIVLGETSSFWRGPGWLARKSEEIEAISQHFGLPFPVDRPIWQLSVGEQQRVEIVKTLYRGADLIILDEPTSVLTPGEVDQLFETLIRMKSEGKTIIMTTHKLKEVMLAADRISVMRKGQMIAAMAKSATSERDLAQLMVGQESLESLESRAVVRETIQGNPMLVVNGLDVYADHGRKVLDGLHFQVNEGEIVGVAGVSGNGQKELAEVLTGLRTWKQGEVSFAGKALRNGSVRTAIELGIAHVPENRMKSGLAGSLGSVDNLLVKTYRSQARSRFGLLRAGSNRSWSQKLIERFDVKTFSLDAPVQYMSGGNQQKLLLAREIDQDPKLMVAVHPTQGLDVGATAGVHALLEDLRRKGRSVLLISEDLDEVLHLADRILVMYGGRIVGDVSREEADREYIGLLMAGSEEDAG</sequence>
<evidence type="ECO:0000256" key="2">
    <source>
        <dbReference type="ARBA" id="ARBA00022737"/>
    </source>
</evidence>
<dbReference type="InterPro" id="IPR027417">
    <property type="entry name" value="P-loop_NTPase"/>
</dbReference>
<evidence type="ECO:0000256" key="3">
    <source>
        <dbReference type="ARBA" id="ARBA00022741"/>
    </source>
</evidence>
<reference evidence="7" key="1">
    <citation type="journal article" date="2019" name="Int. J. Syst. Evol. Microbiol.">
        <title>The Global Catalogue of Microorganisms (GCM) 10K type strain sequencing project: providing services to taxonomists for standard genome sequencing and annotation.</title>
        <authorList>
            <consortium name="The Broad Institute Genomics Platform"/>
            <consortium name="The Broad Institute Genome Sequencing Center for Infectious Disease"/>
            <person name="Wu L."/>
            <person name="Ma J."/>
        </authorList>
    </citation>
    <scope>NUCLEOTIDE SEQUENCE [LARGE SCALE GENOMIC DNA]</scope>
    <source>
        <strain evidence="7">CGMCC 1.15043</strain>
    </source>
</reference>
<comment type="caution">
    <text evidence="6">The sequence shown here is derived from an EMBL/GenBank/DDBJ whole genome shotgun (WGS) entry which is preliminary data.</text>
</comment>
<proteinExistence type="predicted"/>
<evidence type="ECO:0000256" key="1">
    <source>
        <dbReference type="ARBA" id="ARBA00022448"/>
    </source>
</evidence>
<keyword evidence="3" id="KW-0547">Nucleotide-binding</keyword>
<keyword evidence="7" id="KW-1185">Reference proteome</keyword>
<evidence type="ECO:0000313" key="7">
    <source>
        <dbReference type="Proteomes" id="UP000615455"/>
    </source>
</evidence>
<name>A0ABQ1FL60_9BACL</name>
<dbReference type="PROSITE" id="PS00211">
    <property type="entry name" value="ABC_TRANSPORTER_1"/>
    <property type="match status" value="2"/>
</dbReference>
<dbReference type="PANTHER" id="PTHR43790">
    <property type="entry name" value="CARBOHYDRATE TRANSPORT ATP-BINDING PROTEIN MG119-RELATED"/>
    <property type="match status" value="1"/>
</dbReference>
<feature type="domain" description="ABC transporter" evidence="5">
    <location>
        <begin position="9"/>
        <end position="245"/>
    </location>
</feature>
<dbReference type="PANTHER" id="PTHR43790:SF9">
    <property type="entry name" value="GALACTOFURANOSE TRANSPORTER ATP-BINDING PROTEIN YTFR"/>
    <property type="match status" value="1"/>
</dbReference>
<accession>A0ABQ1FL60</accession>